<feature type="domain" description="3'-5' exonuclease" evidence="2">
    <location>
        <begin position="162"/>
        <end position="339"/>
    </location>
</feature>
<dbReference type="InterPro" id="IPR036397">
    <property type="entry name" value="RNaseH_sf"/>
</dbReference>
<dbReference type="SMART" id="SM00474">
    <property type="entry name" value="35EXOc"/>
    <property type="match status" value="1"/>
</dbReference>
<dbReference type="GeneID" id="14918124"/>
<dbReference type="GO" id="GO:0003676">
    <property type="term" value="F:nucleic acid binding"/>
    <property type="evidence" value="ECO:0007669"/>
    <property type="project" value="InterPro"/>
</dbReference>
<evidence type="ECO:0000259" key="2">
    <source>
        <dbReference type="SMART" id="SM00474"/>
    </source>
</evidence>
<keyword evidence="3" id="KW-0540">Nuclease</keyword>
<proteinExistence type="predicted"/>
<feature type="region of interest" description="Disordered" evidence="1">
    <location>
        <begin position="468"/>
        <end position="536"/>
    </location>
</feature>
<feature type="compositionally biased region" description="Low complexity" evidence="1">
    <location>
        <begin position="525"/>
        <end position="536"/>
    </location>
</feature>
<keyword evidence="4" id="KW-1185">Reference proteome</keyword>
<dbReference type="PANTHER" id="PTHR46814">
    <property type="entry name" value="EGALITARIAN, ISOFORM B"/>
    <property type="match status" value="1"/>
</dbReference>
<dbReference type="Pfam" id="PF01612">
    <property type="entry name" value="DNA_pol_A_exo1"/>
    <property type="match status" value="1"/>
</dbReference>
<accession>L8GZC6</accession>
<dbReference type="STRING" id="1257118.L8GZC6"/>
<keyword evidence="3" id="KW-0269">Exonuclease</keyword>
<keyword evidence="3" id="KW-0378">Hydrolase</keyword>
<dbReference type="Gene3D" id="3.30.420.10">
    <property type="entry name" value="Ribonuclease H-like superfamily/Ribonuclease H"/>
    <property type="match status" value="1"/>
</dbReference>
<sequence>MSILDDILGSMDRMAEGEAEDDKRKQMAEELRRRRQLAANQSSSSTSSSRSTATRRTTTASSSSSSSITASSFASSNPFDLLEIEDQEEKEGTGEDEGGDAAARKKRKRNRSKGQAGDQSLSGNVVIVKRKRKGGKEAAALASTLALIPPLKLEEGTMPPNVFIVSQIEECREMVAELTKLEVIAVDCEGVNLSREGELCLVQIGTESKVYLVDVLEHGRALFEEGGLRALLESTKVRKVLHDCRGDSDAMYHQYGVALQNVFDTQIAYAVIKRQMGQGTPLPVGLNTVLRAYATPILETKAAQEQEKERAERKKQQQASGDKSAADAPFALDLVRRIDAINSFKKEERLKMVEDPTYWKTRPLTSSMVGYASEDVMFLCLVYKQMHGFLNAHNRKIAFEYSAKYVAQVRDLESLSDRPQYDGVPKYGFSSWDSETSRSLSLSNARRERRGGRGGQFLLVEDRGRRGAASAAKRAAHEPEQDEEEEGQADDRADVEDVEVEALELDDGPLALDDFGLERRDASRARISSPSSAINR</sequence>
<dbReference type="SUPFAM" id="SSF53098">
    <property type="entry name" value="Ribonuclease H-like"/>
    <property type="match status" value="1"/>
</dbReference>
<dbReference type="EMBL" id="KB007974">
    <property type="protein sequence ID" value="ELR17461.1"/>
    <property type="molecule type" value="Genomic_DNA"/>
</dbReference>
<evidence type="ECO:0000313" key="4">
    <source>
        <dbReference type="Proteomes" id="UP000011083"/>
    </source>
</evidence>
<name>L8GZC6_ACACF</name>
<organism evidence="3 4">
    <name type="scientific">Acanthamoeba castellanii (strain ATCC 30010 / Neff)</name>
    <dbReference type="NCBI Taxonomy" id="1257118"/>
    <lineage>
        <taxon>Eukaryota</taxon>
        <taxon>Amoebozoa</taxon>
        <taxon>Discosea</taxon>
        <taxon>Longamoebia</taxon>
        <taxon>Centramoebida</taxon>
        <taxon>Acanthamoebidae</taxon>
        <taxon>Acanthamoeba</taxon>
    </lineage>
</organism>
<dbReference type="Proteomes" id="UP000011083">
    <property type="component" value="Unassembled WGS sequence"/>
</dbReference>
<feature type="region of interest" description="Disordered" evidence="1">
    <location>
        <begin position="1"/>
        <end position="121"/>
    </location>
</feature>
<dbReference type="InterPro" id="IPR002562">
    <property type="entry name" value="3'-5'_exonuclease_dom"/>
</dbReference>
<protein>
    <submittedName>
        <fullName evidence="3">3'5' exonuclease domain containing protein</fullName>
    </submittedName>
</protein>
<evidence type="ECO:0000313" key="3">
    <source>
        <dbReference type="EMBL" id="ELR17461.1"/>
    </source>
</evidence>
<dbReference type="GO" id="GO:0006139">
    <property type="term" value="P:nucleobase-containing compound metabolic process"/>
    <property type="evidence" value="ECO:0007669"/>
    <property type="project" value="InterPro"/>
</dbReference>
<dbReference type="OrthoDB" id="368776at2759"/>
<evidence type="ECO:0000256" key="1">
    <source>
        <dbReference type="SAM" id="MobiDB-lite"/>
    </source>
</evidence>
<dbReference type="PANTHER" id="PTHR46814:SF1">
    <property type="entry name" value="EGALITARIAN, ISOFORM B"/>
    <property type="match status" value="1"/>
</dbReference>
<feature type="compositionally biased region" description="Acidic residues" evidence="1">
    <location>
        <begin position="82"/>
        <end position="99"/>
    </location>
</feature>
<dbReference type="AlphaFoldDB" id="L8GZC6"/>
<dbReference type="VEuPathDB" id="AmoebaDB:ACA1_062030"/>
<feature type="compositionally biased region" description="Basic and acidic residues" evidence="1">
    <location>
        <begin position="302"/>
        <end position="315"/>
    </location>
</feature>
<dbReference type="RefSeq" id="XP_004339474.1">
    <property type="nucleotide sequence ID" value="XM_004339426.1"/>
</dbReference>
<reference evidence="3 4" key="1">
    <citation type="journal article" date="2013" name="Genome Biol.">
        <title>Genome of Acanthamoeba castellanii highlights extensive lateral gene transfer and early evolution of tyrosine kinase signaling.</title>
        <authorList>
            <person name="Clarke M."/>
            <person name="Lohan A.J."/>
            <person name="Liu B."/>
            <person name="Lagkouvardos I."/>
            <person name="Roy S."/>
            <person name="Zafar N."/>
            <person name="Bertelli C."/>
            <person name="Schilde C."/>
            <person name="Kianianmomeni A."/>
            <person name="Burglin T.R."/>
            <person name="Frech C."/>
            <person name="Turcotte B."/>
            <person name="Kopec K.O."/>
            <person name="Synnott J.M."/>
            <person name="Choo C."/>
            <person name="Paponov I."/>
            <person name="Finkler A."/>
            <person name="Soon Heng Tan C."/>
            <person name="Hutchins A.P."/>
            <person name="Weinmeier T."/>
            <person name="Rattei T."/>
            <person name="Chu J.S."/>
            <person name="Gimenez G."/>
            <person name="Irimia M."/>
            <person name="Rigden D.J."/>
            <person name="Fitzpatrick D.A."/>
            <person name="Lorenzo-Morales J."/>
            <person name="Bateman A."/>
            <person name="Chiu C.H."/>
            <person name="Tang P."/>
            <person name="Hegemann P."/>
            <person name="Fromm H."/>
            <person name="Raoult D."/>
            <person name="Greub G."/>
            <person name="Miranda-Saavedra D."/>
            <person name="Chen N."/>
            <person name="Nash P."/>
            <person name="Ginger M.L."/>
            <person name="Horn M."/>
            <person name="Schaap P."/>
            <person name="Caler L."/>
            <person name="Loftus B."/>
        </authorList>
    </citation>
    <scope>NUCLEOTIDE SEQUENCE [LARGE SCALE GENOMIC DNA]</scope>
    <source>
        <strain evidence="3 4">Neff</strain>
    </source>
</reference>
<feature type="region of interest" description="Disordered" evidence="1">
    <location>
        <begin position="302"/>
        <end position="325"/>
    </location>
</feature>
<gene>
    <name evidence="3" type="ORF">ACA1_062030</name>
</gene>
<dbReference type="InterPro" id="IPR012337">
    <property type="entry name" value="RNaseH-like_sf"/>
</dbReference>
<dbReference type="KEGG" id="acan:ACA1_062030"/>
<feature type="compositionally biased region" description="Low complexity" evidence="1">
    <location>
        <begin position="37"/>
        <end position="76"/>
    </location>
</feature>
<dbReference type="GO" id="GO:0008408">
    <property type="term" value="F:3'-5' exonuclease activity"/>
    <property type="evidence" value="ECO:0007669"/>
    <property type="project" value="InterPro"/>
</dbReference>
<feature type="compositionally biased region" description="Acidic residues" evidence="1">
    <location>
        <begin position="480"/>
        <end position="507"/>
    </location>
</feature>
<feature type="compositionally biased region" description="Basic and acidic residues" evidence="1">
    <location>
        <begin position="13"/>
        <end position="32"/>
    </location>
</feature>